<dbReference type="EMBL" id="VGIY01000209">
    <property type="protein sequence ID" value="MBM3317880.1"/>
    <property type="molecule type" value="Genomic_DNA"/>
</dbReference>
<keyword evidence="1" id="KW-0472">Membrane</keyword>
<accession>A0A938BR19</accession>
<reference evidence="2" key="1">
    <citation type="submission" date="2019-03" db="EMBL/GenBank/DDBJ databases">
        <title>Lake Tanganyika Metagenome-Assembled Genomes (MAGs).</title>
        <authorList>
            <person name="Tran P."/>
        </authorList>
    </citation>
    <scope>NUCLEOTIDE SEQUENCE</scope>
    <source>
        <strain evidence="2">M_DeepCast_400m_m2_100</strain>
    </source>
</reference>
<dbReference type="Pfam" id="PF07690">
    <property type="entry name" value="MFS_1"/>
    <property type="match status" value="2"/>
</dbReference>
<dbReference type="PANTHER" id="PTHR23526:SF2">
    <property type="entry name" value="MAJOR FACILITATOR SUPERFAMILY (MFS) PROFILE DOMAIN-CONTAINING PROTEIN"/>
    <property type="match status" value="1"/>
</dbReference>
<feature type="transmembrane region" description="Helical" evidence="1">
    <location>
        <begin position="150"/>
        <end position="173"/>
    </location>
</feature>
<dbReference type="SUPFAM" id="SSF103473">
    <property type="entry name" value="MFS general substrate transporter"/>
    <property type="match status" value="1"/>
</dbReference>
<comment type="caution">
    <text evidence="2">The sequence shown here is derived from an EMBL/GenBank/DDBJ whole genome shotgun (WGS) entry which is preliminary data.</text>
</comment>
<feature type="transmembrane region" description="Helical" evidence="1">
    <location>
        <begin position="296"/>
        <end position="318"/>
    </location>
</feature>
<feature type="transmembrane region" description="Helical" evidence="1">
    <location>
        <begin position="423"/>
        <end position="444"/>
    </location>
</feature>
<feature type="transmembrane region" description="Helical" evidence="1">
    <location>
        <begin position="330"/>
        <end position="351"/>
    </location>
</feature>
<evidence type="ECO:0000313" key="3">
    <source>
        <dbReference type="Proteomes" id="UP000748308"/>
    </source>
</evidence>
<dbReference type="InterPro" id="IPR011701">
    <property type="entry name" value="MFS"/>
</dbReference>
<gene>
    <name evidence="2" type="ORF">FJY75_08495</name>
</gene>
<keyword evidence="1" id="KW-0812">Transmembrane</keyword>
<feature type="transmembrane region" description="Helical" evidence="1">
    <location>
        <begin position="179"/>
        <end position="199"/>
    </location>
</feature>
<feature type="transmembrane region" description="Helical" evidence="1">
    <location>
        <begin position="399"/>
        <end position="417"/>
    </location>
</feature>
<evidence type="ECO:0000256" key="1">
    <source>
        <dbReference type="SAM" id="Phobius"/>
    </source>
</evidence>
<name>A0A938BR19_UNCEI</name>
<feature type="transmembrane region" description="Helical" evidence="1">
    <location>
        <begin position="270"/>
        <end position="290"/>
    </location>
</feature>
<dbReference type="InterPro" id="IPR036259">
    <property type="entry name" value="MFS_trans_sf"/>
</dbReference>
<dbReference type="Gene3D" id="1.20.1250.20">
    <property type="entry name" value="MFS general substrate transporter like domains"/>
    <property type="match status" value="2"/>
</dbReference>
<evidence type="ECO:0000313" key="2">
    <source>
        <dbReference type="EMBL" id="MBM3317880.1"/>
    </source>
</evidence>
<dbReference type="InterPro" id="IPR052528">
    <property type="entry name" value="Sugar_transport-like"/>
</dbReference>
<feature type="transmembrane region" description="Helical" evidence="1">
    <location>
        <begin position="115"/>
        <end position="138"/>
    </location>
</feature>
<keyword evidence="1" id="KW-1133">Transmembrane helix</keyword>
<dbReference type="PANTHER" id="PTHR23526">
    <property type="entry name" value="INTEGRAL MEMBRANE TRANSPORT PROTEIN-RELATED"/>
    <property type="match status" value="1"/>
</dbReference>
<feature type="transmembrane region" description="Helical" evidence="1">
    <location>
        <begin position="92"/>
        <end position="109"/>
    </location>
</feature>
<protein>
    <submittedName>
        <fullName evidence="2">MFS transporter</fullName>
    </submittedName>
</protein>
<proteinExistence type="predicted"/>
<dbReference type="Proteomes" id="UP000748308">
    <property type="component" value="Unassembled WGS sequence"/>
</dbReference>
<feature type="transmembrane region" description="Helical" evidence="1">
    <location>
        <begin position="357"/>
        <end position="378"/>
    </location>
</feature>
<sequence>MMPSRIARALTLGSPVPAGLSPRERGLLRLHLLSSVFSGFLMACINLSDATLAKTLNGSAFQVTLLGLLAGLSYIGALFWGEAMRGRRKAPFILVFAMIGRLGIGLLGLSQDPNWFILVMALVWVSDSLIVTAQVSIIRRAYAPEHRNTLFGLTISATTLVRLVTMVALGRLLDWNEHAYGLYFGAGGLAGFAGAWFLARMERRLDRAAGDPGADPPPRRVMRSDPVADAYRPMGQPGLGATMRSVRESIALVRRIVRQDATFRTFERNFFLYGVAFLSLTPVVPLFLVHDMKMDYTQIGLAKGLMGQAGMILLPPILGRTMERLGPVRFCVGVFAFLALFPLLLFAAGAFPGAPAIPLVYAAFACFGAGMAGVSLAWHMSSIHFARDEDPSSYQAVHNVLTGIRGGFAPLIGLALIQTGSKMPAFLASAALLLGASLLMHRLARRGAHPASRR</sequence>
<dbReference type="GO" id="GO:0022857">
    <property type="term" value="F:transmembrane transporter activity"/>
    <property type="evidence" value="ECO:0007669"/>
    <property type="project" value="InterPro"/>
</dbReference>
<feature type="transmembrane region" description="Helical" evidence="1">
    <location>
        <begin position="60"/>
        <end position="80"/>
    </location>
</feature>
<feature type="transmembrane region" description="Helical" evidence="1">
    <location>
        <begin position="30"/>
        <end position="48"/>
    </location>
</feature>
<organism evidence="2 3">
    <name type="scientific">Eiseniibacteriota bacterium</name>
    <dbReference type="NCBI Taxonomy" id="2212470"/>
    <lineage>
        <taxon>Bacteria</taxon>
        <taxon>Candidatus Eiseniibacteriota</taxon>
    </lineage>
</organism>
<dbReference type="AlphaFoldDB" id="A0A938BR19"/>